<dbReference type="GO" id="GO:0008270">
    <property type="term" value="F:zinc ion binding"/>
    <property type="evidence" value="ECO:0007669"/>
    <property type="project" value="UniProtKB-KW"/>
</dbReference>
<dbReference type="GO" id="GO:0003700">
    <property type="term" value="F:DNA-binding transcription factor activity"/>
    <property type="evidence" value="ECO:0007669"/>
    <property type="project" value="TreeGrafter"/>
</dbReference>
<feature type="domain" description="C2H2-type" evidence="10">
    <location>
        <begin position="74"/>
        <end position="96"/>
    </location>
</feature>
<dbReference type="Gramene" id="KVI03974">
    <property type="protein sequence ID" value="KVI03974"/>
    <property type="gene ID" value="Ccrd_017717"/>
</dbReference>
<evidence type="ECO:0000256" key="1">
    <source>
        <dbReference type="ARBA" id="ARBA00022723"/>
    </source>
</evidence>
<dbReference type="InterPro" id="IPR055187">
    <property type="entry name" value="C2CH-3rd_BIRD-IDD"/>
</dbReference>
<keyword evidence="6" id="KW-0238">DNA-binding</keyword>
<dbReference type="InterPro" id="IPR013087">
    <property type="entry name" value="Znf_C2H2_type"/>
</dbReference>
<evidence type="ECO:0000256" key="5">
    <source>
        <dbReference type="ARBA" id="ARBA00023015"/>
    </source>
</evidence>
<evidence type="ECO:0000256" key="4">
    <source>
        <dbReference type="ARBA" id="ARBA00022833"/>
    </source>
</evidence>
<keyword evidence="3 8" id="KW-0863">Zinc-finger</keyword>
<dbReference type="OrthoDB" id="6354171at2759"/>
<dbReference type="PANTHER" id="PTHR10593">
    <property type="entry name" value="SERINE/THREONINE-PROTEIN KINASE RIO"/>
    <property type="match status" value="1"/>
</dbReference>
<dbReference type="Pfam" id="PF22992">
    <property type="entry name" value="C2CH-4th_BIRD-IDD"/>
    <property type="match status" value="1"/>
</dbReference>
<dbReference type="OMA" id="MFINQGG"/>
<dbReference type="EMBL" id="LEKV01002319">
    <property type="protein sequence ID" value="KVI03974.1"/>
    <property type="molecule type" value="Genomic_DNA"/>
</dbReference>
<dbReference type="STRING" id="59895.A0A103Y7K5"/>
<evidence type="ECO:0000256" key="7">
    <source>
        <dbReference type="ARBA" id="ARBA00023163"/>
    </source>
</evidence>
<dbReference type="InterPro" id="IPR055186">
    <property type="entry name" value="C2H2-2nd_BIRD-IDD"/>
</dbReference>
<keyword evidence="1" id="KW-0479">Metal-binding</keyword>
<sequence>MSNMTGDEASFSSGEEGDDANKHLATHFHASTSLPPPPPPPPPPKKKRNLPGTPDPTADVIALSPTTLMATNRFVCEICNKGFQRDQNLQLHRRGHNLPWKLRQRTSTEIKKRVYVCPEPSCVHHNPARALGDLTGIKKHYSRKHGEKKWKCDKCSKKYAVQSDWKAHQKTCGTREYKCDCGTIFSRRDSFITHRAFCDALTEENNKVNQGMLQHQHMSDHLMSSKSIDSGTNDLMGLPDFNNYDLKNPIKPLPQDLVPMSFKPLNMSGGMFSSSSGALSGNPRGGSSSSSGLQLSSSNGPLGYGYFQQDTSKGGGLLSGPAGHMSATALLQKAAQMGATASNGINSPMMQKSYVTSMVGPDQLNSPGPRPTLPYGLQRVGPYDNFHIQPNQTAIGAGGRINVGGEGYNPLQKPNPQDMFGSGLGPSLNPNLGSNEMGIYGELLMRGDQSHGFVKNIENHEDGSNGNSVLIQGRGNPTMGRSPSIVGGGGGGGNDTLTVDFLGIGGSRSLTIQEQQQRLSGFEAASQVMNPFQQQLINEDSSAIEKPIWDE</sequence>
<dbReference type="SUPFAM" id="SSF101447">
    <property type="entry name" value="Formin homology 2 domain (FH2 domain)"/>
    <property type="match status" value="1"/>
</dbReference>
<keyword evidence="5" id="KW-0805">Transcription regulation</keyword>
<dbReference type="GO" id="GO:0003677">
    <property type="term" value="F:DNA binding"/>
    <property type="evidence" value="ECO:0007669"/>
    <property type="project" value="UniProtKB-KW"/>
</dbReference>
<dbReference type="PANTHER" id="PTHR10593:SF234">
    <property type="entry name" value="C2H2-TYPE DOMAIN-CONTAINING PROTEIN"/>
    <property type="match status" value="1"/>
</dbReference>
<evidence type="ECO:0000256" key="3">
    <source>
        <dbReference type="ARBA" id="ARBA00022771"/>
    </source>
</evidence>
<feature type="compositionally biased region" description="Polar residues" evidence="9">
    <location>
        <begin position="1"/>
        <end position="13"/>
    </location>
</feature>
<evidence type="ECO:0000256" key="9">
    <source>
        <dbReference type="SAM" id="MobiDB-lite"/>
    </source>
</evidence>
<evidence type="ECO:0000313" key="12">
    <source>
        <dbReference type="Proteomes" id="UP000243975"/>
    </source>
</evidence>
<dbReference type="GO" id="GO:0005634">
    <property type="term" value="C:nucleus"/>
    <property type="evidence" value="ECO:0007669"/>
    <property type="project" value="TreeGrafter"/>
</dbReference>
<dbReference type="SUPFAM" id="SSF57667">
    <property type="entry name" value="beta-beta-alpha zinc fingers"/>
    <property type="match status" value="1"/>
</dbReference>
<proteinExistence type="predicted"/>
<keyword evidence="2" id="KW-0677">Repeat</keyword>
<dbReference type="Proteomes" id="UP000243975">
    <property type="component" value="Unassembled WGS sequence"/>
</dbReference>
<dbReference type="InterPro" id="IPR036236">
    <property type="entry name" value="Znf_C2H2_sf"/>
</dbReference>
<keyword evidence="4" id="KW-0862">Zinc</keyword>
<dbReference type="FunFam" id="3.30.160.60:FF:000554">
    <property type="entry name" value="protein indeterminate-domain 12-like"/>
    <property type="match status" value="1"/>
</dbReference>
<evidence type="ECO:0000256" key="2">
    <source>
        <dbReference type="ARBA" id="ARBA00022737"/>
    </source>
</evidence>
<dbReference type="PROSITE" id="PS50157">
    <property type="entry name" value="ZINC_FINGER_C2H2_2"/>
    <property type="match status" value="1"/>
</dbReference>
<dbReference type="Pfam" id="PF22996">
    <property type="entry name" value="C2H2-2nd_BIRD-IDD"/>
    <property type="match status" value="1"/>
</dbReference>
<keyword evidence="12" id="KW-1185">Reference proteome</keyword>
<dbReference type="InterPro" id="IPR055185">
    <property type="entry name" value="C2CH-4th_BIRD-IDD"/>
</dbReference>
<dbReference type="Pfam" id="PF00096">
    <property type="entry name" value="zf-C2H2"/>
    <property type="match status" value="1"/>
</dbReference>
<accession>A0A103Y7K5</accession>
<evidence type="ECO:0000256" key="6">
    <source>
        <dbReference type="ARBA" id="ARBA00023125"/>
    </source>
</evidence>
<feature type="region of interest" description="Disordered" evidence="9">
    <location>
        <begin position="273"/>
        <end position="295"/>
    </location>
</feature>
<comment type="caution">
    <text evidence="11">The sequence shown here is derived from an EMBL/GenBank/DDBJ whole genome shotgun (WGS) entry which is preliminary data.</text>
</comment>
<organism evidence="11 12">
    <name type="scientific">Cynara cardunculus var. scolymus</name>
    <name type="common">Globe artichoke</name>
    <name type="synonym">Cynara scolymus</name>
    <dbReference type="NCBI Taxonomy" id="59895"/>
    <lineage>
        <taxon>Eukaryota</taxon>
        <taxon>Viridiplantae</taxon>
        <taxon>Streptophyta</taxon>
        <taxon>Embryophyta</taxon>
        <taxon>Tracheophyta</taxon>
        <taxon>Spermatophyta</taxon>
        <taxon>Magnoliopsida</taxon>
        <taxon>eudicotyledons</taxon>
        <taxon>Gunneridae</taxon>
        <taxon>Pentapetalae</taxon>
        <taxon>asterids</taxon>
        <taxon>campanulids</taxon>
        <taxon>Asterales</taxon>
        <taxon>Asteraceae</taxon>
        <taxon>Carduoideae</taxon>
        <taxon>Cardueae</taxon>
        <taxon>Carduinae</taxon>
        <taxon>Cynara</taxon>
    </lineage>
</organism>
<dbReference type="Pfam" id="PF22995">
    <property type="entry name" value="C2CH-3rd_BIRD-IDD"/>
    <property type="match status" value="1"/>
</dbReference>
<dbReference type="AlphaFoldDB" id="A0A103Y7K5"/>
<reference evidence="11 12" key="1">
    <citation type="journal article" date="2016" name="Sci. Rep.">
        <title>The genome sequence of the outbreeding globe artichoke constructed de novo incorporating a phase-aware low-pass sequencing strategy of F1 progeny.</title>
        <authorList>
            <person name="Scaglione D."/>
            <person name="Reyes-Chin-Wo S."/>
            <person name="Acquadro A."/>
            <person name="Froenicke L."/>
            <person name="Portis E."/>
            <person name="Beitel C."/>
            <person name="Tirone M."/>
            <person name="Mauro R."/>
            <person name="Lo Monaco A."/>
            <person name="Mauromicale G."/>
            <person name="Faccioli P."/>
            <person name="Cattivelli L."/>
            <person name="Rieseberg L."/>
            <person name="Michelmore R."/>
            <person name="Lanteri S."/>
        </authorList>
    </citation>
    <scope>NUCLEOTIDE SEQUENCE [LARGE SCALE GENOMIC DNA]</scope>
    <source>
        <strain evidence="11">2C</strain>
    </source>
</reference>
<feature type="compositionally biased region" description="Pro residues" evidence="9">
    <location>
        <begin position="34"/>
        <end position="43"/>
    </location>
</feature>
<name>A0A103Y7K5_CYNCS</name>
<evidence type="ECO:0000259" key="10">
    <source>
        <dbReference type="PROSITE" id="PS50157"/>
    </source>
</evidence>
<evidence type="ECO:0000256" key="8">
    <source>
        <dbReference type="PROSITE-ProRule" id="PRU00042"/>
    </source>
</evidence>
<dbReference type="InterPro" id="IPR031140">
    <property type="entry name" value="IDD1-16"/>
</dbReference>
<feature type="region of interest" description="Disordered" evidence="9">
    <location>
        <begin position="1"/>
        <end position="58"/>
    </location>
</feature>
<dbReference type="Gene3D" id="3.30.160.60">
    <property type="entry name" value="Classic Zinc Finger"/>
    <property type="match status" value="2"/>
</dbReference>
<protein>
    <submittedName>
        <fullName evidence="11">Actin-binding FH2</fullName>
    </submittedName>
</protein>
<dbReference type="SMART" id="SM00355">
    <property type="entry name" value="ZnF_C2H2"/>
    <property type="match status" value="3"/>
</dbReference>
<gene>
    <name evidence="11" type="ORF">Ccrd_017717</name>
</gene>
<dbReference type="PROSITE" id="PS00028">
    <property type="entry name" value="ZINC_FINGER_C2H2_1"/>
    <property type="match status" value="1"/>
</dbReference>
<evidence type="ECO:0000313" key="11">
    <source>
        <dbReference type="EMBL" id="KVI03974.1"/>
    </source>
</evidence>
<keyword evidence="7" id="KW-0804">Transcription</keyword>
<dbReference type="FunFam" id="3.30.160.60:FF:000131">
    <property type="entry name" value="protein indeterminate-domain 5, chloroplastic-like"/>
    <property type="match status" value="1"/>
</dbReference>